<feature type="transmembrane region" description="Helical" evidence="6">
    <location>
        <begin position="154"/>
        <end position="179"/>
    </location>
</feature>
<dbReference type="eggNOG" id="COG0842">
    <property type="taxonomic scope" value="Bacteria"/>
</dbReference>
<dbReference type="PANTHER" id="PTHR43229:SF2">
    <property type="entry name" value="NODULATION PROTEIN J"/>
    <property type="match status" value="1"/>
</dbReference>
<keyword evidence="10" id="KW-1185">Reference proteome</keyword>
<dbReference type="EMBL" id="CP009211">
    <property type="protein sequence ID" value="AIJ33614.1"/>
    <property type="molecule type" value="Genomic_DNA"/>
</dbReference>
<protein>
    <submittedName>
        <fullName evidence="9">ABC transport system, permease</fullName>
    </submittedName>
    <submittedName>
        <fullName evidence="8">Multidrug ABC transporter permease</fullName>
    </submittedName>
</protein>
<dbReference type="GO" id="GO:0016020">
    <property type="term" value="C:membrane"/>
    <property type="evidence" value="ECO:0007669"/>
    <property type="project" value="UniProtKB-SubCell"/>
</dbReference>
<gene>
    <name evidence="8" type="ORF">CIMIT_06630</name>
    <name evidence="9" type="ORF">SAMEA4535761_01386</name>
</gene>
<sequence length="264" mass="27582">MSTASPDTPRPARTLPPGTFTPNPQRASVLDMALAQGKIESKLMLRHGEQLLVNILIPGALLVVAAVVPIFADTDFNQIVPMVFAVAATSAGFTGQAIALAFDRRYGALKRTGASGVPPWTIITGKIIGVLATVAVQIVVLGALAFYLGWRASALGIVCGLFTLVVGVAAFSAMGLLMGGTLSSELVLALANLFWLVLMGIVGWVQYSGDIGQAGAWNLVPTVALAGALTKALAVAFNWQAWLSLLCWTVAAMAAAARWFRFDG</sequence>
<evidence type="ECO:0000259" key="7">
    <source>
        <dbReference type="Pfam" id="PF01061"/>
    </source>
</evidence>
<dbReference type="Proteomes" id="UP000215374">
    <property type="component" value="Chromosome 1"/>
</dbReference>
<dbReference type="Proteomes" id="UP000028780">
    <property type="component" value="Chromosome"/>
</dbReference>
<reference evidence="8 10" key="1">
    <citation type="submission" date="2014-08" db="EMBL/GenBank/DDBJ databases">
        <title>Complete genome sequence of Corynebacterium imitans DSM 44264, isolated from a five-month-old boy with suspected pharyngeal diphtheria.</title>
        <authorList>
            <person name="Mollmann S."/>
            <person name="Albersmeier A."/>
            <person name="Ruckert C."/>
            <person name="Tauch A."/>
        </authorList>
    </citation>
    <scope>NUCLEOTIDE SEQUENCE [LARGE SCALE GENOMIC DNA]</scope>
    <source>
        <strain evidence="8 10">DSM 44264</strain>
    </source>
</reference>
<accession>A0A076NGP6</accession>
<organism evidence="8 10">
    <name type="scientific">Corynebacterium imitans</name>
    <dbReference type="NCBI Taxonomy" id="156978"/>
    <lineage>
        <taxon>Bacteria</taxon>
        <taxon>Bacillati</taxon>
        <taxon>Actinomycetota</taxon>
        <taxon>Actinomycetes</taxon>
        <taxon>Mycobacteriales</taxon>
        <taxon>Corynebacteriaceae</taxon>
        <taxon>Corynebacterium</taxon>
    </lineage>
</organism>
<comment type="subcellular location">
    <subcellularLocation>
        <location evidence="1">Membrane</location>
        <topology evidence="1">Multi-pass membrane protein</topology>
    </subcellularLocation>
</comment>
<feature type="transmembrane region" description="Helical" evidence="6">
    <location>
        <begin position="211"/>
        <end position="229"/>
    </location>
</feature>
<dbReference type="GO" id="GO:0140359">
    <property type="term" value="F:ABC-type transporter activity"/>
    <property type="evidence" value="ECO:0007669"/>
    <property type="project" value="InterPro"/>
</dbReference>
<feature type="domain" description="ABC-2 type transporter transmembrane" evidence="7">
    <location>
        <begin position="40"/>
        <end position="199"/>
    </location>
</feature>
<evidence type="ECO:0000256" key="3">
    <source>
        <dbReference type="ARBA" id="ARBA00022989"/>
    </source>
</evidence>
<evidence type="ECO:0000313" key="9">
    <source>
        <dbReference type="EMBL" id="SNV73001.1"/>
    </source>
</evidence>
<evidence type="ECO:0000256" key="5">
    <source>
        <dbReference type="SAM" id="MobiDB-lite"/>
    </source>
</evidence>
<feature type="transmembrane region" description="Helical" evidence="6">
    <location>
        <begin position="186"/>
        <end position="205"/>
    </location>
</feature>
<evidence type="ECO:0000256" key="2">
    <source>
        <dbReference type="ARBA" id="ARBA00022692"/>
    </source>
</evidence>
<feature type="transmembrane region" description="Helical" evidence="6">
    <location>
        <begin position="51"/>
        <end position="72"/>
    </location>
</feature>
<evidence type="ECO:0000256" key="1">
    <source>
        <dbReference type="ARBA" id="ARBA00004141"/>
    </source>
</evidence>
<dbReference type="STRING" id="156978.CIMIT_06630"/>
<dbReference type="EMBL" id="LT906467">
    <property type="protein sequence ID" value="SNV73001.1"/>
    <property type="molecule type" value="Genomic_DNA"/>
</dbReference>
<evidence type="ECO:0000256" key="4">
    <source>
        <dbReference type="ARBA" id="ARBA00023136"/>
    </source>
</evidence>
<keyword evidence="4 6" id="KW-0472">Membrane</keyword>
<keyword evidence="3 6" id="KW-1133">Transmembrane helix</keyword>
<dbReference type="PANTHER" id="PTHR43229">
    <property type="entry name" value="NODULATION PROTEIN J"/>
    <property type="match status" value="1"/>
</dbReference>
<evidence type="ECO:0000313" key="11">
    <source>
        <dbReference type="Proteomes" id="UP000215374"/>
    </source>
</evidence>
<dbReference type="Pfam" id="PF01061">
    <property type="entry name" value="ABC2_membrane"/>
    <property type="match status" value="1"/>
</dbReference>
<evidence type="ECO:0000313" key="10">
    <source>
        <dbReference type="Proteomes" id="UP000028780"/>
    </source>
</evidence>
<evidence type="ECO:0000313" key="8">
    <source>
        <dbReference type="EMBL" id="AIJ33614.1"/>
    </source>
</evidence>
<reference evidence="9 11" key="2">
    <citation type="submission" date="2017-06" db="EMBL/GenBank/DDBJ databases">
        <authorList>
            <consortium name="Pathogen Informatics"/>
        </authorList>
    </citation>
    <scope>NUCLEOTIDE SEQUENCE [LARGE SCALE GENOMIC DNA]</scope>
    <source>
        <strain evidence="9 11">NCTC13015</strain>
    </source>
</reference>
<dbReference type="AlphaFoldDB" id="A0A076NGP6"/>
<dbReference type="KEGG" id="cii:CIMIT_06630"/>
<proteinExistence type="predicted"/>
<keyword evidence="2 6" id="KW-0812">Transmembrane</keyword>
<dbReference type="HOGENOM" id="CLU_039483_4_1_11"/>
<name>A0A076NGP6_9CORY</name>
<feature type="region of interest" description="Disordered" evidence="5">
    <location>
        <begin position="1"/>
        <end position="23"/>
    </location>
</feature>
<evidence type="ECO:0000256" key="6">
    <source>
        <dbReference type="SAM" id="Phobius"/>
    </source>
</evidence>
<feature type="transmembrane region" description="Helical" evidence="6">
    <location>
        <begin position="78"/>
        <end position="102"/>
    </location>
</feature>
<feature type="transmembrane region" description="Helical" evidence="6">
    <location>
        <begin position="123"/>
        <end position="148"/>
    </location>
</feature>
<dbReference type="InterPro" id="IPR013525">
    <property type="entry name" value="ABC2_TM"/>
</dbReference>
<dbReference type="InterPro" id="IPR051784">
    <property type="entry name" value="Nod_factor_ABC_transporter"/>
</dbReference>
<feature type="transmembrane region" description="Helical" evidence="6">
    <location>
        <begin position="241"/>
        <end position="260"/>
    </location>
</feature>